<gene>
    <name evidence="1" type="ORF">GO608_13370</name>
</gene>
<accession>A0ABX1N500</accession>
<dbReference type="Proteomes" id="UP000601990">
    <property type="component" value="Unassembled WGS sequence"/>
</dbReference>
<dbReference type="PANTHER" id="PTHR38009">
    <property type="entry name" value="CONSERVED HYPOTHETICAL PHAGE TAIL PROTEIN"/>
    <property type="match status" value="1"/>
</dbReference>
<evidence type="ECO:0000313" key="2">
    <source>
        <dbReference type="Proteomes" id="UP000601990"/>
    </source>
</evidence>
<dbReference type="PANTHER" id="PTHR38009:SF1">
    <property type="entry name" value="CONSERVED HYPOTHETICAL PHAGE TAIL PROTEIN"/>
    <property type="match status" value="1"/>
</dbReference>
<dbReference type="EMBL" id="WTVH01000027">
    <property type="protein sequence ID" value="NMF94315.1"/>
    <property type="molecule type" value="Genomic_DNA"/>
</dbReference>
<dbReference type="InterPro" id="IPR011747">
    <property type="entry name" value="CHP02241"/>
</dbReference>
<evidence type="ECO:0008006" key="3">
    <source>
        <dbReference type="Google" id="ProtNLM"/>
    </source>
</evidence>
<name>A0ABX1N500_9RHOO</name>
<keyword evidence="2" id="KW-1185">Reference proteome</keyword>
<dbReference type="RefSeq" id="WP_169199545.1">
    <property type="nucleotide sequence ID" value="NZ_WTVH02000001.1"/>
</dbReference>
<comment type="caution">
    <text evidence="1">The sequence shown here is derived from an EMBL/GenBank/DDBJ whole genome shotgun (WGS) entry which is preliminary data.</text>
</comment>
<organism evidence="1 2">
    <name type="scientific">Aromatoleum buckelii</name>
    <dbReference type="NCBI Taxonomy" id="200254"/>
    <lineage>
        <taxon>Bacteria</taxon>
        <taxon>Pseudomonadati</taxon>
        <taxon>Pseudomonadota</taxon>
        <taxon>Betaproteobacteria</taxon>
        <taxon>Rhodocyclales</taxon>
        <taxon>Rhodocyclaceae</taxon>
        <taxon>Aromatoleum</taxon>
    </lineage>
</organism>
<dbReference type="InterPro" id="IPR010667">
    <property type="entry name" value="Phage_T4_Gp19"/>
</dbReference>
<sequence length="202" mass="21074">MALLAPTALRADPVLNHNFVVSLLDTSSVLATIGSAALSAALDVAVGGFSECSGIEMTMKPEPYKEGGANGFTRQFPNRVEWSAITLKKGIGSGNTLWDWHYGFVIGKGKRRDGLIVLLSDLHVPNNVWFFRRGLPSKYSGPQMNAMQNSVAIESIEITHEGIFQLPFVGAATALASAVAGGGFGASIAAAGSTPGAIGNLL</sequence>
<dbReference type="Pfam" id="PF06841">
    <property type="entry name" value="Phage_T4_gp19"/>
    <property type="match status" value="1"/>
</dbReference>
<reference evidence="1" key="1">
    <citation type="submission" date="2019-12" db="EMBL/GenBank/DDBJ databases">
        <title>Comparative genomics gives insights into the taxonomy of the Azoarcus-Aromatoleum group and reveals separate origins of nif in the plant-associated Azoarcus and non-plant-associated Aromatoleum sub-groups.</title>
        <authorList>
            <person name="Lafos M."/>
            <person name="Maluk M."/>
            <person name="Batista M."/>
            <person name="Junghare M."/>
            <person name="Carmona M."/>
            <person name="Faoro H."/>
            <person name="Cruz L.M."/>
            <person name="Battistoni F."/>
            <person name="De Souza E."/>
            <person name="Pedrosa F."/>
            <person name="Chen W.-M."/>
            <person name="Poole P.S."/>
            <person name="Dixon R.A."/>
            <person name="James E.K."/>
        </authorList>
    </citation>
    <scope>NUCLEOTIDE SEQUENCE</scope>
    <source>
        <strain evidence="1">U120</strain>
    </source>
</reference>
<proteinExistence type="predicted"/>
<dbReference type="NCBIfam" id="TIGR02241">
    <property type="entry name" value="conserved hypothetical phage tail region protein"/>
    <property type="match status" value="1"/>
</dbReference>
<evidence type="ECO:0000313" key="1">
    <source>
        <dbReference type="EMBL" id="NMF94315.1"/>
    </source>
</evidence>
<protein>
    <recommendedName>
        <fullName evidence="3">Phage tail protein</fullName>
    </recommendedName>
</protein>